<keyword evidence="3" id="KW-1185">Reference proteome</keyword>
<dbReference type="EMBL" id="JBDJPC010000010">
    <property type="protein sequence ID" value="KAL1490767.1"/>
    <property type="molecule type" value="Genomic_DNA"/>
</dbReference>
<dbReference type="Proteomes" id="UP001566132">
    <property type="component" value="Unassembled WGS sequence"/>
</dbReference>
<dbReference type="AlphaFoldDB" id="A0ABD1E7X8"/>
<sequence length="140" mass="15909">MCQKIPATMTKLFVLLTMIFLWAECASGSCLRYGHACWGAHGKRNGVQEEPEQVPFIQDNAKTDWLISKLMPPQDLRYYRNGNDAFPKKNQVDVDALVAEIEADNAKSEWEKILKSGNRLVAEEGNLPPQFLNKRSVKEQ</sequence>
<proteinExistence type="predicted"/>
<gene>
    <name evidence="2" type="ORF">ABEB36_013411</name>
</gene>
<protein>
    <submittedName>
        <fullName evidence="2">Uncharacterized protein</fullName>
    </submittedName>
</protein>
<keyword evidence="1" id="KW-0732">Signal</keyword>
<evidence type="ECO:0000313" key="3">
    <source>
        <dbReference type="Proteomes" id="UP001566132"/>
    </source>
</evidence>
<evidence type="ECO:0000313" key="2">
    <source>
        <dbReference type="EMBL" id="KAL1490767.1"/>
    </source>
</evidence>
<evidence type="ECO:0000256" key="1">
    <source>
        <dbReference type="SAM" id="SignalP"/>
    </source>
</evidence>
<accession>A0ABD1E7X8</accession>
<name>A0ABD1E7X8_HYPHA</name>
<feature type="signal peptide" evidence="1">
    <location>
        <begin position="1"/>
        <end position="28"/>
    </location>
</feature>
<organism evidence="2 3">
    <name type="scientific">Hypothenemus hampei</name>
    <name type="common">Coffee berry borer</name>
    <dbReference type="NCBI Taxonomy" id="57062"/>
    <lineage>
        <taxon>Eukaryota</taxon>
        <taxon>Metazoa</taxon>
        <taxon>Ecdysozoa</taxon>
        <taxon>Arthropoda</taxon>
        <taxon>Hexapoda</taxon>
        <taxon>Insecta</taxon>
        <taxon>Pterygota</taxon>
        <taxon>Neoptera</taxon>
        <taxon>Endopterygota</taxon>
        <taxon>Coleoptera</taxon>
        <taxon>Polyphaga</taxon>
        <taxon>Cucujiformia</taxon>
        <taxon>Curculionidae</taxon>
        <taxon>Scolytinae</taxon>
        <taxon>Hypothenemus</taxon>
    </lineage>
</organism>
<feature type="chain" id="PRO_5044792651" evidence="1">
    <location>
        <begin position="29"/>
        <end position="140"/>
    </location>
</feature>
<reference evidence="2 3" key="1">
    <citation type="submission" date="2024-05" db="EMBL/GenBank/DDBJ databases">
        <title>Genetic variation in Jamaican populations of the coffee berry borer (Hypothenemus hampei).</title>
        <authorList>
            <person name="Errbii M."/>
            <person name="Myrie A."/>
        </authorList>
    </citation>
    <scope>NUCLEOTIDE SEQUENCE [LARGE SCALE GENOMIC DNA]</scope>
    <source>
        <strain evidence="2">JA-Hopewell-2020-01-JO</strain>
        <tissue evidence="2">Whole body</tissue>
    </source>
</reference>
<comment type="caution">
    <text evidence="2">The sequence shown here is derived from an EMBL/GenBank/DDBJ whole genome shotgun (WGS) entry which is preliminary data.</text>
</comment>